<reference evidence="1 2" key="1">
    <citation type="submission" date="2020-10" db="EMBL/GenBank/DDBJ databases">
        <title>Phylogeny of dyella-like bacteria.</title>
        <authorList>
            <person name="Fu J."/>
        </authorList>
    </citation>
    <scope>NUCLEOTIDE SEQUENCE [LARGE SCALE GENOMIC DNA]</scope>
    <source>
        <strain evidence="1 2">KACC 19113</strain>
    </source>
</reference>
<dbReference type="Proteomes" id="UP001620339">
    <property type="component" value="Unassembled WGS sequence"/>
</dbReference>
<dbReference type="InterPro" id="IPR059206">
    <property type="entry name" value="Sll1717-like"/>
</dbReference>
<name>A0ABW8JC22_9GAMM</name>
<organism evidence="1 2">
    <name type="scientific">Rhodanobacter hydrolyticus</name>
    <dbReference type="NCBI Taxonomy" id="2250595"/>
    <lineage>
        <taxon>Bacteria</taxon>
        <taxon>Pseudomonadati</taxon>
        <taxon>Pseudomonadota</taxon>
        <taxon>Gammaproteobacteria</taxon>
        <taxon>Lysobacterales</taxon>
        <taxon>Rhodanobacteraceae</taxon>
        <taxon>Rhodanobacter</taxon>
    </lineage>
</organism>
<sequence length="498" mass="56363">MSKQEILAEVDFGQRIAEEEGDNLASYFVETDNWRRVFGGDIDVIYGPKGSGKSALYSLLVARAGQLLDRQVVLVPGENPRGTPAFRDLMTDPPVSEREFVNLWKLYFLSLLVAAFDEYGIEGDEATRLRGILAKDGLVKGKRTLQALVHVVFDYVKGWARPKELEGNVKLDPHTQLPIGFGGKIVFSEPSANARAQGVEPIDALLAEANEVLRKYSNYSVWILLDRLDVAFTENSDLEKNALRALFRVCLDIFGFGNIKIKIFLRTDIWNRITNEGFREASHITRHVTIAWNRASLLNLIVKRALHNAALVKNFDVKYTDVIESAIAQDHFFYRLFPTQVDGGPNKPTTLDWMLSRTRDGSQNNAPRELIHFLNSLRSQQMRRLELGEAEPEGEALFARSVFKEALPEVSEVRLTQTLYAEYPELRGAMEKLRGGRTSQKTDTLAKVWNMSQGHAYELANNLADIGFFEKRGARDDPEYWVPFLYRDALDMVQGTAE</sequence>
<comment type="caution">
    <text evidence="1">The sequence shown here is derived from an EMBL/GenBank/DDBJ whole genome shotgun (WGS) entry which is preliminary data.</text>
</comment>
<evidence type="ECO:0000313" key="1">
    <source>
        <dbReference type="EMBL" id="MFK2878641.1"/>
    </source>
</evidence>
<gene>
    <name evidence="1" type="ORF">ISP25_16330</name>
</gene>
<dbReference type="NCBIfam" id="NF047389">
    <property type="entry name" value="ATPase_Sll1717"/>
    <property type="match status" value="1"/>
</dbReference>
<proteinExistence type="predicted"/>
<evidence type="ECO:0000313" key="2">
    <source>
        <dbReference type="Proteomes" id="UP001620339"/>
    </source>
</evidence>
<dbReference type="EMBL" id="JADIKK010000008">
    <property type="protein sequence ID" value="MFK2878641.1"/>
    <property type="molecule type" value="Genomic_DNA"/>
</dbReference>
<protein>
    <recommendedName>
        <fullName evidence="3">ATPase</fullName>
    </recommendedName>
</protein>
<accession>A0ABW8JC22</accession>
<dbReference type="RefSeq" id="WP_404615405.1">
    <property type="nucleotide sequence ID" value="NZ_JADIKK010000008.1"/>
</dbReference>
<evidence type="ECO:0008006" key="3">
    <source>
        <dbReference type="Google" id="ProtNLM"/>
    </source>
</evidence>
<keyword evidence="2" id="KW-1185">Reference proteome</keyword>